<dbReference type="GeneID" id="78018021"/>
<dbReference type="SUPFAM" id="SSF103511">
    <property type="entry name" value="Chlorophyll a-b binding protein"/>
    <property type="match status" value="1"/>
</dbReference>
<dbReference type="EMBL" id="CP020114">
    <property type="protein sequence ID" value="AVZ30774.1"/>
    <property type="molecule type" value="Genomic_DNA"/>
</dbReference>
<sequence>MKSTTATPATESRNAWKWGFTTQTEHWNGRLAMIGFVAAALIEVFSGQGFLHFWGIL</sequence>
<feature type="transmembrane region" description="Helical" evidence="1">
    <location>
        <begin position="31"/>
        <end position="54"/>
    </location>
</feature>
<evidence type="ECO:0000256" key="1">
    <source>
        <dbReference type="SAM" id="Phobius"/>
    </source>
</evidence>
<organism evidence="2 3">
    <name type="scientific">Nodularia spumigena UHCC 0039</name>
    <dbReference type="NCBI Taxonomy" id="1914872"/>
    <lineage>
        <taxon>Bacteria</taxon>
        <taxon>Bacillati</taxon>
        <taxon>Cyanobacteriota</taxon>
        <taxon>Cyanophyceae</taxon>
        <taxon>Nostocales</taxon>
        <taxon>Nodulariaceae</taxon>
        <taxon>Nodularia</taxon>
    </lineage>
</organism>
<keyword evidence="1" id="KW-0472">Membrane</keyword>
<dbReference type="RefSeq" id="WP_006198473.1">
    <property type="nucleotide sequence ID" value="NZ_CAWNZE010000001.1"/>
</dbReference>
<evidence type="ECO:0008006" key="4">
    <source>
        <dbReference type="Google" id="ProtNLM"/>
    </source>
</evidence>
<reference evidence="2 3" key="1">
    <citation type="submission" date="2017-03" db="EMBL/GenBank/DDBJ databases">
        <title>Comparative genomics of the toxic Baltic Sea cyanobacteria Nodularia spumigena UHCC 0039 and its response on varying salinity.</title>
        <authorList>
            <person name="Teikari J.E."/>
        </authorList>
    </citation>
    <scope>NUCLEOTIDE SEQUENCE [LARGE SCALE GENOMIC DNA]</scope>
    <source>
        <strain evidence="2 3">UHCC 0039</strain>
    </source>
</reference>
<dbReference type="AlphaFoldDB" id="A0A2S0Q8R8"/>
<dbReference type="KEGG" id="nsp:BMF81_02725"/>
<evidence type="ECO:0000313" key="2">
    <source>
        <dbReference type="EMBL" id="AVZ30774.1"/>
    </source>
</evidence>
<protein>
    <recommendedName>
        <fullName evidence="4">High light inducible protein</fullName>
    </recommendedName>
</protein>
<evidence type="ECO:0000313" key="3">
    <source>
        <dbReference type="Proteomes" id="UP000244056"/>
    </source>
</evidence>
<keyword evidence="1" id="KW-0812">Transmembrane</keyword>
<gene>
    <name evidence="2" type="ORF">BMF81_02725</name>
</gene>
<name>A0A2S0Q8R8_NODSP</name>
<dbReference type="Proteomes" id="UP000244056">
    <property type="component" value="Chromosome"/>
</dbReference>
<keyword evidence="1" id="KW-1133">Transmembrane helix</keyword>
<proteinExistence type="predicted"/>
<accession>A0A2S0Q8R8</accession>